<evidence type="ECO:0000313" key="1">
    <source>
        <dbReference type="EnsemblMetazoa" id="GAUT050996-PA"/>
    </source>
</evidence>
<evidence type="ECO:0000313" key="2">
    <source>
        <dbReference type="Proteomes" id="UP000078200"/>
    </source>
</evidence>
<dbReference type="VEuPathDB" id="VectorBase:GAUT050996"/>
<dbReference type="EnsemblMetazoa" id="GAUT050996-RA">
    <property type="protein sequence ID" value="GAUT050996-PA"/>
    <property type="gene ID" value="GAUT050996"/>
</dbReference>
<sequence length="232" mass="25864">MTLGVICDKPGRRIKRLRKKLASVGTKTVITNSVWGEESNDNNKWKIRQHKAKITRNARITRNETAQKGILNAPSFHVASHKSGQHKAYFGIESFVLENDQKTATKVNGYPMQIAFHFAACTCIHFRNDDGYVNKAEQDPAVRSCHTKYFRPNNATQTVRPGRLVLSGSNQRAYARSAFNALISFNALIYGVLYPTYAACPNLITSPASCSASLACNLCLVRADNYRSLPEH</sequence>
<dbReference type="Proteomes" id="UP000078200">
    <property type="component" value="Unassembled WGS sequence"/>
</dbReference>
<name>A0A1A9VXQ2_GLOAU</name>
<proteinExistence type="predicted"/>
<reference evidence="1" key="1">
    <citation type="submission" date="2020-05" db="UniProtKB">
        <authorList>
            <consortium name="EnsemblMetazoa"/>
        </authorList>
    </citation>
    <scope>IDENTIFICATION</scope>
    <source>
        <strain evidence="1">TTRI</strain>
    </source>
</reference>
<keyword evidence="2" id="KW-1185">Reference proteome</keyword>
<dbReference type="AlphaFoldDB" id="A0A1A9VXQ2"/>
<organism evidence="1 2">
    <name type="scientific">Glossina austeni</name>
    <name type="common">Savannah tsetse fly</name>
    <dbReference type="NCBI Taxonomy" id="7395"/>
    <lineage>
        <taxon>Eukaryota</taxon>
        <taxon>Metazoa</taxon>
        <taxon>Ecdysozoa</taxon>
        <taxon>Arthropoda</taxon>
        <taxon>Hexapoda</taxon>
        <taxon>Insecta</taxon>
        <taxon>Pterygota</taxon>
        <taxon>Neoptera</taxon>
        <taxon>Endopterygota</taxon>
        <taxon>Diptera</taxon>
        <taxon>Brachycera</taxon>
        <taxon>Muscomorpha</taxon>
        <taxon>Hippoboscoidea</taxon>
        <taxon>Glossinidae</taxon>
        <taxon>Glossina</taxon>
    </lineage>
</organism>
<protein>
    <submittedName>
        <fullName evidence="1">Uncharacterized protein</fullName>
    </submittedName>
</protein>
<accession>A0A1A9VXQ2</accession>